<proteinExistence type="predicted"/>
<protein>
    <submittedName>
        <fullName evidence="2">(apollo) hypothetical protein</fullName>
    </submittedName>
</protein>
<sequence length="118" mass="13655">MEEDIIQEDNEINNILLGISNVEESEICLVEKNTTQQEEEMLEDSSSRVSRNKRPREEDEEEEWIAFENAGSAEELINCKPLQDLGWRCQKPLEVVISYGVIKNVELDLSKKDMLEVI</sequence>
<dbReference type="OrthoDB" id="3039988at2759"/>
<evidence type="ECO:0000313" key="2">
    <source>
        <dbReference type="EMBL" id="CAG4968997.1"/>
    </source>
</evidence>
<dbReference type="Proteomes" id="UP000691718">
    <property type="component" value="Unassembled WGS sequence"/>
</dbReference>
<reference evidence="2" key="1">
    <citation type="submission" date="2021-04" db="EMBL/GenBank/DDBJ databases">
        <authorList>
            <person name="Tunstrom K."/>
        </authorList>
    </citation>
    <scope>NUCLEOTIDE SEQUENCE</scope>
</reference>
<accession>A0A8S3WMP8</accession>
<evidence type="ECO:0000313" key="3">
    <source>
        <dbReference type="Proteomes" id="UP000691718"/>
    </source>
</evidence>
<dbReference type="AlphaFoldDB" id="A0A8S3WMP8"/>
<evidence type="ECO:0000256" key="1">
    <source>
        <dbReference type="SAM" id="MobiDB-lite"/>
    </source>
</evidence>
<organism evidence="2 3">
    <name type="scientific">Parnassius apollo</name>
    <name type="common">Apollo butterfly</name>
    <name type="synonym">Papilio apollo</name>
    <dbReference type="NCBI Taxonomy" id="110799"/>
    <lineage>
        <taxon>Eukaryota</taxon>
        <taxon>Metazoa</taxon>
        <taxon>Ecdysozoa</taxon>
        <taxon>Arthropoda</taxon>
        <taxon>Hexapoda</taxon>
        <taxon>Insecta</taxon>
        <taxon>Pterygota</taxon>
        <taxon>Neoptera</taxon>
        <taxon>Endopterygota</taxon>
        <taxon>Lepidoptera</taxon>
        <taxon>Glossata</taxon>
        <taxon>Ditrysia</taxon>
        <taxon>Papilionoidea</taxon>
        <taxon>Papilionidae</taxon>
        <taxon>Parnassiinae</taxon>
        <taxon>Parnassini</taxon>
        <taxon>Parnassius</taxon>
        <taxon>Parnassius</taxon>
    </lineage>
</organism>
<name>A0A8S3WMP8_PARAO</name>
<dbReference type="EMBL" id="CAJQZP010000566">
    <property type="protein sequence ID" value="CAG4968997.1"/>
    <property type="molecule type" value="Genomic_DNA"/>
</dbReference>
<gene>
    <name evidence="2" type="ORF">PAPOLLO_LOCUS8044</name>
</gene>
<comment type="caution">
    <text evidence="2">The sequence shown here is derived from an EMBL/GenBank/DDBJ whole genome shotgun (WGS) entry which is preliminary data.</text>
</comment>
<feature type="region of interest" description="Disordered" evidence="1">
    <location>
        <begin position="34"/>
        <end position="62"/>
    </location>
</feature>
<keyword evidence="3" id="KW-1185">Reference proteome</keyword>